<dbReference type="RefSeq" id="WP_265766964.1">
    <property type="nucleotide sequence ID" value="NZ_JAGGJA010000010.1"/>
</dbReference>
<keyword evidence="3" id="KW-1185">Reference proteome</keyword>
<comment type="caution">
    <text evidence="2">The sequence shown here is derived from an EMBL/GenBank/DDBJ whole genome shotgun (WGS) entry which is preliminary data.</text>
</comment>
<protein>
    <submittedName>
        <fullName evidence="2">DUF4856 domain-containing protein</fullName>
    </submittedName>
</protein>
<gene>
    <name evidence="2" type="ORF">J6I44_15035</name>
</gene>
<sequence length="384" mass="42421">MKIKKGKTTILYGLMAVLTLVLFTACDVSESNDNLIEAPETYEFTRNGSSSVAYPGQTDRLDMVEEIKAYIETANGSSTLSEQALIDMYENTDGDGGGNFSFTSDRQIKNKTFQPDVDNGLFQNIFADAADASENGSLGVPATNGVAGLIDRADGDPILVDANGREFSQIVAKGLMGATFYNQIFNVYLTDDRIGPSVDNVEVEEGKNYTSKEHHFDEAFGYWDPPLDFTSPWNKEDDGRFWSHYSNSVDEHLGTNKVIMDAFIKGRTAIVNDDQEALNAQVDILYENLELVAAAVTIHYINSTLSDLNNGEQGEAFHHISEAWGFLNALKYSPQRKLSVEEVDQLKQFGANGNFWDVTSENLNTVKATLVETYPSLESVQDNL</sequence>
<organism evidence="2 3">
    <name type="scientific">Fodinibius salsisoli</name>
    <dbReference type="NCBI Taxonomy" id="2820877"/>
    <lineage>
        <taxon>Bacteria</taxon>
        <taxon>Pseudomonadati</taxon>
        <taxon>Balneolota</taxon>
        <taxon>Balneolia</taxon>
        <taxon>Balneolales</taxon>
        <taxon>Balneolaceae</taxon>
        <taxon>Fodinibius</taxon>
    </lineage>
</organism>
<dbReference type="Proteomes" id="UP001207918">
    <property type="component" value="Unassembled WGS sequence"/>
</dbReference>
<evidence type="ECO:0000256" key="1">
    <source>
        <dbReference type="SAM" id="SignalP"/>
    </source>
</evidence>
<evidence type="ECO:0000313" key="2">
    <source>
        <dbReference type="EMBL" id="MCW9708178.1"/>
    </source>
</evidence>
<reference evidence="2 3" key="1">
    <citation type="submission" date="2021-03" db="EMBL/GenBank/DDBJ databases">
        <title>Aliifodinibius sp. nov., a new bacterium isolated from saline soil.</title>
        <authorList>
            <person name="Galisteo C."/>
            <person name="De La Haba R."/>
            <person name="Sanchez-Porro C."/>
            <person name="Ventosa A."/>
        </authorList>
    </citation>
    <scope>NUCLEOTIDE SEQUENCE [LARGE SCALE GENOMIC DNA]</scope>
    <source>
        <strain evidence="2 3">1BSP15-2V2</strain>
    </source>
</reference>
<proteinExistence type="predicted"/>
<feature type="chain" id="PRO_5047372455" evidence="1">
    <location>
        <begin position="26"/>
        <end position="384"/>
    </location>
</feature>
<feature type="signal peptide" evidence="1">
    <location>
        <begin position="1"/>
        <end position="25"/>
    </location>
</feature>
<dbReference type="EMBL" id="JAGGJA010000010">
    <property type="protein sequence ID" value="MCW9708178.1"/>
    <property type="molecule type" value="Genomic_DNA"/>
</dbReference>
<name>A0ABT3PQP8_9BACT</name>
<dbReference type="InterPro" id="IPR032331">
    <property type="entry name" value="DUF4856"/>
</dbReference>
<dbReference type="PROSITE" id="PS51257">
    <property type="entry name" value="PROKAR_LIPOPROTEIN"/>
    <property type="match status" value="1"/>
</dbReference>
<dbReference type="Pfam" id="PF16148">
    <property type="entry name" value="DUF4856"/>
    <property type="match status" value="1"/>
</dbReference>
<keyword evidence="1" id="KW-0732">Signal</keyword>
<evidence type="ECO:0000313" key="3">
    <source>
        <dbReference type="Proteomes" id="UP001207918"/>
    </source>
</evidence>
<accession>A0ABT3PQP8</accession>